<dbReference type="AlphaFoldDB" id="A0A8C6MJX0"/>
<evidence type="ECO:0000256" key="2">
    <source>
        <dbReference type="ARBA" id="ARBA00022737"/>
    </source>
</evidence>
<keyword evidence="1" id="KW-0853">WD repeat</keyword>
<dbReference type="GO" id="GO:0006261">
    <property type="term" value="P:DNA-templated DNA replication"/>
    <property type="evidence" value="ECO:0007669"/>
    <property type="project" value="TreeGrafter"/>
</dbReference>
<accession>A0A8C6MJX0</accession>
<reference evidence="3" key="1">
    <citation type="submission" date="2025-08" db="UniProtKB">
        <authorList>
            <consortium name="Ensembl"/>
        </authorList>
    </citation>
    <scope>IDENTIFICATION</scope>
</reference>
<protein>
    <submittedName>
        <fullName evidence="3">Uncharacterized protein</fullName>
    </submittedName>
</protein>
<dbReference type="GO" id="GO:0005656">
    <property type="term" value="C:nuclear pre-replicative complex"/>
    <property type="evidence" value="ECO:0007669"/>
    <property type="project" value="TreeGrafter"/>
</dbReference>
<dbReference type="PANTHER" id="PTHR18763">
    <property type="entry name" value="WD-REPEAT PROTEIN 18"/>
    <property type="match status" value="1"/>
</dbReference>
<evidence type="ECO:0000313" key="3">
    <source>
        <dbReference type="Ensembl" id="ENSNFUP00015035612.1"/>
    </source>
</evidence>
<sequence>MAAPLEVIVSSDSASQLWNCTVFDLHSGSSLLSYRGGNSSARSLSVLRGDFLLSAQLSKNFINVWEIQRKVGTHPDTSRPFGLCQSSGPNPVCVENMTVNADIDCCTLTFVFA</sequence>
<dbReference type="GO" id="GO:0120330">
    <property type="term" value="C:rixosome complex"/>
    <property type="evidence" value="ECO:0007669"/>
    <property type="project" value="TreeGrafter"/>
</dbReference>
<dbReference type="GO" id="GO:0006364">
    <property type="term" value="P:rRNA processing"/>
    <property type="evidence" value="ECO:0007669"/>
    <property type="project" value="TreeGrafter"/>
</dbReference>
<dbReference type="Proteomes" id="UP000694548">
    <property type="component" value="Unassembled WGS sequence"/>
</dbReference>
<dbReference type="GeneTree" id="ENSGT00980000202603"/>
<proteinExistence type="predicted"/>
<reference evidence="3" key="2">
    <citation type="submission" date="2025-09" db="UniProtKB">
        <authorList>
            <consortium name="Ensembl"/>
        </authorList>
    </citation>
    <scope>IDENTIFICATION</scope>
</reference>
<dbReference type="InterPro" id="IPR045227">
    <property type="entry name" value="WDR18/Ipi3/RID3"/>
</dbReference>
<dbReference type="PANTHER" id="PTHR18763:SF0">
    <property type="entry name" value="WD REPEAT-CONTAINING PROTEIN 18"/>
    <property type="match status" value="1"/>
</dbReference>
<evidence type="ECO:0000313" key="4">
    <source>
        <dbReference type="Proteomes" id="UP000694548"/>
    </source>
</evidence>
<name>A0A8C6MJX0_NOTFU</name>
<dbReference type="Ensembl" id="ENSNFUT00015037189.1">
    <property type="protein sequence ID" value="ENSNFUP00015035612.1"/>
    <property type="gene ID" value="ENSNFUG00015017294.1"/>
</dbReference>
<keyword evidence="2" id="KW-0677">Repeat</keyword>
<keyword evidence="4" id="KW-1185">Reference proteome</keyword>
<evidence type="ECO:0000256" key="1">
    <source>
        <dbReference type="ARBA" id="ARBA00022574"/>
    </source>
</evidence>
<organism evidence="3 4">
    <name type="scientific">Nothobranchius furzeri</name>
    <name type="common">Turquoise killifish</name>
    <dbReference type="NCBI Taxonomy" id="105023"/>
    <lineage>
        <taxon>Eukaryota</taxon>
        <taxon>Metazoa</taxon>
        <taxon>Chordata</taxon>
        <taxon>Craniata</taxon>
        <taxon>Vertebrata</taxon>
        <taxon>Euteleostomi</taxon>
        <taxon>Actinopterygii</taxon>
        <taxon>Neopterygii</taxon>
        <taxon>Teleostei</taxon>
        <taxon>Neoteleostei</taxon>
        <taxon>Acanthomorphata</taxon>
        <taxon>Ovalentaria</taxon>
        <taxon>Atherinomorphae</taxon>
        <taxon>Cyprinodontiformes</taxon>
        <taxon>Nothobranchiidae</taxon>
        <taxon>Nothobranchius</taxon>
    </lineage>
</organism>